<evidence type="ECO:0008006" key="4">
    <source>
        <dbReference type="Google" id="ProtNLM"/>
    </source>
</evidence>
<evidence type="ECO:0000313" key="2">
    <source>
        <dbReference type="EMBL" id="KAK7249116.1"/>
    </source>
</evidence>
<dbReference type="InterPro" id="IPR006597">
    <property type="entry name" value="Sel1-like"/>
</dbReference>
<dbReference type="EMBL" id="JBBJCI010000083">
    <property type="protein sequence ID" value="KAK7249116.1"/>
    <property type="molecule type" value="Genomic_DNA"/>
</dbReference>
<gene>
    <name evidence="2" type="ORF">SO694_00044279</name>
</gene>
<keyword evidence="3" id="KW-1185">Reference proteome</keyword>
<sequence>MISLGMMYEEGRGNKKMDMKKAKQLYQAAADKGFAMGQTSLAIMFQTEKNYEEAFKFHMLAAAQGAVPGSFALVADALVALHKCDPSVWPPKAPRALVDAVSAAPPVFCGPLAVRLDIDEDWNAYDEAKLYGVTFEGDALSMAMLCIGDALKVKLGVDCRVVEPKPGADYDFALETDGATARRGWVAAGSMLMRADDNRRWVDALRRTQPRTPTSRGSARSRAAAEPSLVVITKTT</sequence>
<feature type="compositionally biased region" description="Low complexity" evidence="1">
    <location>
        <begin position="210"/>
        <end position="227"/>
    </location>
</feature>
<dbReference type="SUPFAM" id="SSF81901">
    <property type="entry name" value="HCP-like"/>
    <property type="match status" value="1"/>
</dbReference>
<feature type="region of interest" description="Disordered" evidence="1">
    <location>
        <begin position="206"/>
        <end position="227"/>
    </location>
</feature>
<dbReference type="Proteomes" id="UP001363151">
    <property type="component" value="Unassembled WGS sequence"/>
</dbReference>
<accession>A0ABR1G712</accession>
<organism evidence="2 3">
    <name type="scientific">Aureococcus anophagefferens</name>
    <name type="common">Harmful bloom alga</name>
    <dbReference type="NCBI Taxonomy" id="44056"/>
    <lineage>
        <taxon>Eukaryota</taxon>
        <taxon>Sar</taxon>
        <taxon>Stramenopiles</taxon>
        <taxon>Ochrophyta</taxon>
        <taxon>Pelagophyceae</taxon>
        <taxon>Pelagomonadales</taxon>
        <taxon>Pelagomonadaceae</taxon>
        <taxon>Aureococcus</taxon>
    </lineage>
</organism>
<evidence type="ECO:0000256" key="1">
    <source>
        <dbReference type="SAM" id="MobiDB-lite"/>
    </source>
</evidence>
<dbReference type="Gene3D" id="1.25.40.10">
    <property type="entry name" value="Tetratricopeptide repeat domain"/>
    <property type="match status" value="1"/>
</dbReference>
<dbReference type="InterPro" id="IPR011990">
    <property type="entry name" value="TPR-like_helical_dom_sf"/>
</dbReference>
<name>A0ABR1G712_AURAN</name>
<proteinExistence type="predicted"/>
<reference evidence="2 3" key="1">
    <citation type="submission" date="2024-03" db="EMBL/GenBank/DDBJ databases">
        <title>Aureococcus anophagefferens CCMP1851 and Kratosvirus quantuckense: Draft genome of a second virus-susceptible host strain in the model system.</title>
        <authorList>
            <person name="Chase E."/>
            <person name="Truchon A.R."/>
            <person name="Schepens W."/>
            <person name="Wilhelm S.W."/>
        </authorList>
    </citation>
    <scope>NUCLEOTIDE SEQUENCE [LARGE SCALE GENOMIC DNA]</scope>
    <source>
        <strain evidence="2 3">CCMP1851</strain>
    </source>
</reference>
<evidence type="ECO:0000313" key="3">
    <source>
        <dbReference type="Proteomes" id="UP001363151"/>
    </source>
</evidence>
<dbReference type="SMART" id="SM00671">
    <property type="entry name" value="SEL1"/>
    <property type="match status" value="2"/>
</dbReference>
<dbReference type="Pfam" id="PF08238">
    <property type="entry name" value="Sel1"/>
    <property type="match status" value="2"/>
</dbReference>
<protein>
    <recommendedName>
        <fullName evidence="4">CS domain-containing protein</fullName>
    </recommendedName>
</protein>
<comment type="caution">
    <text evidence="2">The sequence shown here is derived from an EMBL/GenBank/DDBJ whole genome shotgun (WGS) entry which is preliminary data.</text>
</comment>